<evidence type="ECO:0000256" key="3">
    <source>
        <dbReference type="ARBA" id="ARBA00023163"/>
    </source>
</evidence>
<keyword evidence="2" id="KW-0238">DNA-binding</keyword>
<dbReference type="InterPro" id="IPR037923">
    <property type="entry name" value="HTH-like"/>
</dbReference>
<dbReference type="Gene3D" id="1.10.10.60">
    <property type="entry name" value="Homeodomain-like"/>
    <property type="match status" value="2"/>
</dbReference>
<dbReference type="PROSITE" id="PS01124">
    <property type="entry name" value="HTH_ARAC_FAMILY_2"/>
    <property type="match status" value="1"/>
</dbReference>
<accession>A0A3S2UWL5</accession>
<keyword evidence="1" id="KW-0805">Transcription regulation</keyword>
<keyword evidence="3" id="KW-0804">Transcription</keyword>
<dbReference type="PANTHER" id="PTHR43280">
    <property type="entry name" value="ARAC-FAMILY TRANSCRIPTIONAL REGULATOR"/>
    <property type="match status" value="1"/>
</dbReference>
<dbReference type="InterPro" id="IPR003313">
    <property type="entry name" value="AraC-bd"/>
</dbReference>
<reference evidence="6 7" key="1">
    <citation type="submission" date="2019-01" db="EMBL/GenBank/DDBJ databases">
        <title>Bacillus sp. M5HDSG1-1, whole genome shotgun sequence.</title>
        <authorList>
            <person name="Tuo L."/>
        </authorList>
    </citation>
    <scope>NUCLEOTIDE SEQUENCE [LARGE SCALE GENOMIC DNA]</scope>
    <source>
        <strain evidence="6 7">M5HDSG1-1</strain>
    </source>
</reference>
<sequence>MATITNHNIWKNIYLDLSSINRIQKQRKENKITSYFELIYIHAGRGTFTINKEEKHFASHQLLLIPPGSTYKLTFACDVDYYLVSFQVFLKDKKEEAQPTLTGLACIQQQVIPFHQVIAGLIEDLYRLKGEGIPYIHFLQRAKLNEIFFHLLSYKKHVTPNDTLLAIEETKRYMDTHFNEKLKIETLAQQAELSPKYYSEMFKKQYGITVSDYITKLRVNKAKHLLLLTKDSIRLIASSVGYADEFYLSRKFKQAVGISPSAYREKRNRKIASYDFATTGHLLALQILPYAAPIHPKWTLDYYEQFKDDIIFHLESYRKHTEWRKNIAKLQEAKPHLIIAKQDITAEEKAELEKVASVFYYSEKDNWKDQFFQIADYLDCIKEAKEWMEHYESHAKRATAQLVPYLNGKKGLVISLFKDNFYLNRSRTAIEVIFEELQIASSQARNQWKHNEGTQLDKIIKWQPDFILLNIRQDEETLRFWQKLRRSPEWNNIEAVKRQQVYFIQSDPWNECSASSHIRVIDNLVEMITEKVQGKERK</sequence>
<dbReference type="Proteomes" id="UP000288024">
    <property type="component" value="Unassembled WGS sequence"/>
</dbReference>
<evidence type="ECO:0000259" key="4">
    <source>
        <dbReference type="PROSITE" id="PS01124"/>
    </source>
</evidence>
<evidence type="ECO:0000313" key="7">
    <source>
        <dbReference type="Proteomes" id="UP000288024"/>
    </source>
</evidence>
<dbReference type="GO" id="GO:0043565">
    <property type="term" value="F:sequence-specific DNA binding"/>
    <property type="evidence" value="ECO:0007669"/>
    <property type="project" value="InterPro"/>
</dbReference>
<evidence type="ECO:0000313" key="6">
    <source>
        <dbReference type="EMBL" id="RVT62699.1"/>
    </source>
</evidence>
<evidence type="ECO:0000259" key="5">
    <source>
        <dbReference type="PROSITE" id="PS50983"/>
    </source>
</evidence>
<proteinExistence type="predicted"/>
<dbReference type="Pfam" id="PF12833">
    <property type="entry name" value="HTH_18"/>
    <property type="match status" value="1"/>
</dbReference>
<dbReference type="SUPFAM" id="SSF51215">
    <property type="entry name" value="Regulatory protein AraC"/>
    <property type="match status" value="1"/>
</dbReference>
<name>A0A3S2UWL5_9BACI</name>
<dbReference type="GO" id="GO:0003700">
    <property type="term" value="F:DNA-binding transcription factor activity"/>
    <property type="evidence" value="ECO:0007669"/>
    <property type="project" value="InterPro"/>
</dbReference>
<gene>
    <name evidence="6" type="ORF">EM808_13115</name>
</gene>
<protein>
    <submittedName>
        <fullName evidence="6">AraC family transcriptional regulator</fullName>
    </submittedName>
</protein>
<dbReference type="SMART" id="SM00342">
    <property type="entry name" value="HTH_ARAC"/>
    <property type="match status" value="1"/>
</dbReference>
<dbReference type="Pfam" id="PF02311">
    <property type="entry name" value="AraC_binding"/>
    <property type="match status" value="1"/>
</dbReference>
<dbReference type="PROSITE" id="PS50983">
    <property type="entry name" value="FE_B12_PBP"/>
    <property type="match status" value="1"/>
</dbReference>
<organism evidence="6 7">
    <name type="scientific">Niallia taxi</name>
    <dbReference type="NCBI Taxonomy" id="2499688"/>
    <lineage>
        <taxon>Bacteria</taxon>
        <taxon>Bacillati</taxon>
        <taxon>Bacillota</taxon>
        <taxon>Bacilli</taxon>
        <taxon>Bacillales</taxon>
        <taxon>Bacillaceae</taxon>
        <taxon>Niallia</taxon>
    </lineage>
</organism>
<dbReference type="AlphaFoldDB" id="A0A3S2UWL5"/>
<dbReference type="PANTHER" id="PTHR43280:SF28">
    <property type="entry name" value="HTH-TYPE TRANSCRIPTIONAL ACTIVATOR RHAS"/>
    <property type="match status" value="1"/>
</dbReference>
<dbReference type="SUPFAM" id="SSF46689">
    <property type="entry name" value="Homeodomain-like"/>
    <property type="match status" value="2"/>
</dbReference>
<dbReference type="SUPFAM" id="SSF53807">
    <property type="entry name" value="Helical backbone' metal receptor"/>
    <property type="match status" value="1"/>
</dbReference>
<feature type="domain" description="Fe/B12 periplasmic-binding" evidence="5">
    <location>
        <begin position="270"/>
        <end position="532"/>
    </location>
</feature>
<keyword evidence="7" id="KW-1185">Reference proteome</keyword>
<dbReference type="InterPro" id="IPR018060">
    <property type="entry name" value="HTH_AraC"/>
</dbReference>
<dbReference type="InterPro" id="IPR002491">
    <property type="entry name" value="ABC_transptr_periplasmic_BD"/>
</dbReference>
<dbReference type="Gene3D" id="3.40.50.1980">
    <property type="entry name" value="Nitrogenase molybdenum iron protein domain"/>
    <property type="match status" value="2"/>
</dbReference>
<evidence type="ECO:0000256" key="1">
    <source>
        <dbReference type="ARBA" id="ARBA00023015"/>
    </source>
</evidence>
<dbReference type="Pfam" id="PF01497">
    <property type="entry name" value="Peripla_BP_2"/>
    <property type="match status" value="1"/>
</dbReference>
<dbReference type="EMBL" id="RZTZ01000004">
    <property type="protein sequence ID" value="RVT62699.1"/>
    <property type="molecule type" value="Genomic_DNA"/>
</dbReference>
<feature type="domain" description="HTH araC/xylS-type" evidence="4">
    <location>
        <begin position="168"/>
        <end position="266"/>
    </location>
</feature>
<evidence type="ECO:0000256" key="2">
    <source>
        <dbReference type="ARBA" id="ARBA00023125"/>
    </source>
</evidence>
<dbReference type="RefSeq" id="WP_127738650.1">
    <property type="nucleotide sequence ID" value="NZ_RZTZ01000004.1"/>
</dbReference>
<dbReference type="InterPro" id="IPR009057">
    <property type="entry name" value="Homeodomain-like_sf"/>
</dbReference>
<comment type="caution">
    <text evidence="6">The sequence shown here is derived from an EMBL/GenBank/DDBJ whole genome shotgun (WGS) entry which is preliminary data.</text>
</comment>